<dbReference type="EMBL" id="MU863624">
    <property type="protein sequence ID" value="KAK4106785.1"/>
    <property type="molecule type" value="Genomic_DNA"/>
</dbReference>
<comment type="subunit">
    <text evidence="1">Component of the NuA4 histone acetyltransferase complex.</text>
</comment>
<gene>
    <name evidence="4" type="ORF">N658DRAFT_482560</name>
</gene>
<feature type="region of interest" description="Disordered" evidence="2">
    <location>
        <begin position="298"/>
        <end position="319"/>
    </location>
</feature>
<evidence type="ECO:0000313" key="4">
    <source>
        <dbReference type="EMBL" id="KAK4106785.1"/>
    </source>
</evidence>
<dbReference type="InterPro" id="IPR016197">
    <property type="entry name" value="Chromo-like_dom_sf"/>
</dbReference>
<feature type="compositionally biased region" description="Basic and acidic residues" evidence="2">
    <location>
        <begin position="227"/>
        <end position="250"/>
    </location>
</feature>
<accession>A0AAN6QAV1</accession>
<dbReference type="PROSITE" id="PS50013">
    <property type="entry name" value="CHROMO_2"/>
    <property type="match status" value="1"/>
</dbReference>
<dbReference type="SUPFAM" id="SSF54160">
    <property type="entry name" value="Chromo domain-like"/>
    <property type="match status" value="1"/>
</dbReference>
<sequence length="319" mass="35435">MPRIVPTSAGFRLDTETEKRLLTQLRPLDASEIRERTRARSYLPTTALTGHEIINNAVQLQCLPTAQTTAQTPHKITSKRRHLIDIEVGGGLYWVKEGDAYQKCKRRLLRFWERRGGRENAIIEAGGAFTENTGCLIHQILAERSGGSKYFVEWVGYGSEHYSWEPKSEIPENFIFIGRPPMNGAITVNVILKVIRSRSGRSCDPSIKEEQSCCPAWQGSRSCLDSTRGRADTDPRGSIDDEGDGKTDRHADGGVVSFSCWWVKPRSTSQTETCLLEAMEGGNIDKRPSTAPELLTTFSHTSKDRAPGAQPRSGAKQAC</sequence>
<evidence type="ECO:0000259" key="3">
    <source>
        <dbReference type="PROSITE" id="PS50013"/>
    </source>
</evidence>
<dbReference type="AlphaFoldDB" id="A0AAN6QAV1"/>
<feature type="domain" description="Chromo" evidence="3">
    <location>
        <begin position="135"/>
        <end position="170"/>
    </location>
</feature>
<feature type="region of interest" description="Disordered" evidence="2">
    <location>
        <begin position="217"/>
        <end position="250"/>
    </location>
</feature>
<dbReference type="CDD" id="cd00024">
    <property type="entry name" value="CD_CSD"/>
    <property type="match status" value="1"/>
</dbReference>
<proteinExistence type="predicted"/>
<organism evidence="4 5">
    <name type="scientific">Parathielavia hyrcaniae</name>
    <dbReference type="NCBI Taxonomy" id="113614"/>
    <lineage>
        <taxon>Eukaryota</taxon>
        <taxon>Fungi</taxon>
        <taxon>Dikarya</taxon>
        <taxon>Ascomycota</taxon>
        <taxon>Pezizomycotina</taxon>
        <taxon>Sordariomycetes</taxon>
        <taxon>Sordariomycetidae</taxon>
        <taxon>Sordariales</taxon>
        <taxon>Chaetomiaceae</taxon>
        <taxon>Parathielavia</taxon>
    </lineage>
</organism>
<reference evidence="4" key="2">
    <citation type="submission" date="2023-05" db="EMBL/GenBank/DDBJ databases">
        <authorList>
            <consortium name="Lawrence Berkeley National Laboratory"/>
            <person name="Steindorff A."/>
            <person name="Hensen N."/>
            <person name="Bonometti L."/>
            <person name="Westerberg I."/>
            <person name="Brannstrom I.O."/>
            <person name="Guillou S."/>
            <person name="Cros-Aarteil S."/>
            <person name="Calhoun S."/>
            <person name="Haridas S."/>
            <person name="Kuo A."/>
            <person name="Mondo S."/>
            <person name="Pangilinan J."/>
            <person name="Riley R."/>
            <person name="Labutti K."/>
            <person name="Andreopoulos B."/>
            <person name="Lipzen A."/>
            <person name="Chen C."/>
            <person name="Yanf M."/>
            <person name="Daum C."/>
            <person name="Ng V."/>
            <person name="Clum A."/>
            <person name="Ohm R."/>
            <person name="Martin F."/>
            <person name="Silar P."/>
            <person name="Natvig D."/>
            <person name="Lalanne C."/>
            <person name="Gautier V."/>
            <person name="Ament-Velasquez S.L."/>
            <person name="Kruys A."/>
            <person name="Hutchinson M.I."/>
            <person name="Powell A.J."/>
            <person name="Barry K."/>
            <person name="Miller A.N."/>
            <person name="Grigoriev I.V."/>
            <person name="Debuchy R."/>
            <person name="Gladieux P."/>
            <person name="Thoren M.H."/>
            <person name="Johannesson H."/>
        </authorList>
    </citation>
    <scope>NUCLEOTIDE SEQUENCE</scope>
    <source>
        <strain evidence="4">CBS 757.83</strain>
    </source>
</reference>
<protein>
    <recommendedName>
        <fullName evidence="3">Chromo domain-containing protein</fullName>
    </recommendedName>
</protein>
<dbReference type="Gene3D" id="2.40.50.40">
    <property type="match status" value="1"/>
</dbReference>
<evidence type="ECO:0000256" key="2">
    <source>
        <dbReference type="SAM" id="MobiDB-lite"/>
    </source>
</evidence>
<dbReference type="Proteomes" id="UP001305647">
    <property type="component" value="Unassembled WGS sequence"/>
</dbReference>
<keyword evidence="5" id="KW-1185">Reference proteome</keyword>
<dbReference type="GO" id="GO:0006338">
    <property type="term" value="P:chromatin remodeling"/>
    <property type="evidence" value="ECO:0007669"/>
    <property type="project" value="UniProtKB-ARBA"/>
</dbReference>
<evidence type="ECO:0000256" key="1">
    <source>
        <dbReference type="ARBA" id="ARBA00011353"/>
    </source>
</evidence>
<name>A0AAN6QAV1_9PEZI</name>
<comment type="caution">
    <text evidence="4">The sequence shown here is derived from an EMBL/GenBank/DDBJ whole genome shotgun (WGS) entry which is preliminary data.</text>
</comment>
<evidence type="ECO:0000313" key="5">
    <source>
        <dbReference type="Proteomes" id="UP001305647"/>
    </source>
</evidence>
<dbReference type="InterPro" id="IPR000953">
    <property type="entry name" value="Chromo/chromo_shadow_dom"/>
</dbReference>
<reference evidence="4" key="1">
    <citation type="journal article" date="2023" name="Mol. Phylogenet. Evol.">
        <title>Genome-scale phylogeny and comparative genomics of the fungal order Sordariales.</title>
        <authorList>
            <person name="Hensen N."/>
            <person name="Bonometti L."/>
            <person name="Westerberg I."/>
            <person name="Brannstrom I.O."/>
            <person name="Guillou S."/>
            <person name="Cros-Aarteil S."/>
            <person name="Calhoun S."/>
            <person name="Haridas S."/>
            <person name="Kuo A."/>
            <person name="Mondo S."/>
            <person name="Pangilinan J."/>
            <person name="Riley R."/>
            <person name="LaButti K."/>
            <person name="Andreopoulos B."/>
            <person name="Lipzen A."/>
            <person name="Chen C."/>
            <person name="Yan M."/>
            <person name="Daum C."/>
            <person name="Ng V."/>
            <person name="Clum A."/>
            <person name="Steindorff A."/>
            <person name="Ohm R.A."/>
            <person name="Martin F."/>
            <person name="Silar P."/>
            <person name="Natvig D.O."/>
            <person name="Lalanne C."/>
            <person name="Gautier V."/>
            <person name="Ament-Velasquez S.L."/>
            <person name="Kruys A."/>
            <person name="Hutchinson M.I."/>
            <person name="Powell A.J."/>
            <person name="Barry K."/>
            <person name="Miller A.N."/>
            <person name="Grigoriev I.V."/>
            <person name="Debuchy R."/>
            <person name="Gladieux P."/>
            <person name="Hiltunen Thoren M."/>
            <person name="Johannesson H."/>
        </authorList>
    </citation>
    <scope>NUCLEOTIDE SEQUENCE</scope>
    <source>
        <strain evidence="4">CBS 757.83</strain>
    </source>
</reference>